<dbReference type="InterPro" id="IPR032710">
    <property type="entry name" value="NTF2-like_dom_sf"/>
</dbReference>
<evidence type="ECO:0000259" key="1">
    <source>
        <dbReference type="Pfam" id="PF12680"/>
    </source>
</evidence>
<accession>A0A239MEL5</accession>
<name>A0A239MEL5_9ACTN</name>
<feature type="domain" description="SnoaL-like" evidence="1">
    <location>
        <begin position="10"/>
        <end position="118"/>
    </location>
</feature>
<sequence length="137" mass="15597">MSNPTSVEIVEAFWDAVWNAHDPDAIDRFVVDDFVITSGGEDVVSKESFKEWVRNFLEKINDLNLEVIESFQNEDGSRVASRWRITGRNNGVLGTAADQRPIAFTGTAVWAVREDGKLLHNWVERASWELFQRLTGE</sequence>
<keyword evidence="3" id="KW-1185">Reference proteome</keyword>
<dbReference type="Proteomes" id="UP000198282">
    <property type="component" value="Unassembled WGS sequence"/>
</dbReference>
<reference evidence="2 3" key="1">
    <citation type="submission" date="2017-06" db="EMBL/GenBank/DDBJ databases">
        <authorList>
            <person name="Kim H.J."/>
            <person name="Triplett B.A."/>
        </authorList>
    </citation>
    <scope>NUCLEOTIDE SEQUENCE [LARGE SCALE GENOMIC DNA]</scope>
    <source>
        <strain evidence="2 3">CGMCC 4.2132</strain>
    </source>
</reference>
<dbReference type="Gene3D" id="3.10.450.50">
    <property type="match status" value="1"/>
</dbReference>
<protein>
    <recommendedName>
        <fullName evidence="1">SnoaL-like domain-containing protein</fullName>
    </recommendedName>
</protein>
<evidence type="ECO:0000313" key="2">
    <source>
        <dbReference type="EMBL" id="SNT41116.1"/>
    </source>
</evidence>
<dbReference type="Pfam" id="PF12680">
    <property type="entry name" value="SnoaL_2"/>
    <property type="match status" value="1"/>
</dbReference>
<dbReference type="InterPro" id="IPR037401">
    <property type="entry name" value="SnoaL-like"/>
</dbReference>
<dbReference type="SUPFAM" id="SSF54427">
    <property type="entry name" value="NTF2-like"/>
    <property type="match status" value="1"/>
</dbReference>
<proteinExistence type="predicted"/>
<dbReference type="AlphaFoldDB" id="A0A239MEL5"/>
<organism evidence="2 3">
    <name type="scientific">Streptosporangium subroseum</name>
    <dbReference type="NCBI Taxonomy" id="106412"/>
    <lineage>
        <taxon>Bacteria</taxon>
        <taxon>Bacillati</taxon>
        <taxon>Actinomycetota</taxon>
        <taxon>Actinomycetes</taxon>
        <taxon>Streptosporangiales</taxon>
        <taxon>Streptosporangiaceae</taxon>
        <taxon>Streptosporangium</taxon>
    </lineage>
</organism>
<evidence type="ECO:0000313" key="3">
    <source>
        <dbReference type="Proteomes" id="UP000198282"/>
    </source>
</evidence>
<gene>
    <name evidence="2" type="ORF">SAMN05216276_104055</name>
</gene>
<dbReference type="OrthoDB" id="9182871at2"/>
<dbReference type="EMBL" id="FZOD01000040">
    <property type="protein sequence ID" value="SNT41116.1"/>
    <property type="molecule type" value="Genomic_DNA"/>
</dbReference>